<evidence type="ECO:0000313" key="4">
    <source>
        <dbReference type="EMBL" id="CUV58581.1"/>
    </source>
</evidence>
<gene>
    <name evidence="4" type="ORF">RUN215_v1_2540005</name>
</gene>
<dbReference type="Pfam" id="PF12796">
    <property type="entry name" value="Ank_2"/>
    <property type="match status" value="1"/>
</dbReference>
<keyword evidence="2 3" id="KW-0040">ANK repeat</keyword>
<dbReference type="Gene3D" id="1.25.40.20">
    <property type="entry name" value="Ankyrin repeat-containing domain"/>
    <property type="match status" value="1"/>
</dbReference>
<evidence type="ECO:0000256" key="1">
    <source>
        <dbReference type="ARBA" id="ARBA00022737"/>
    </source>
</evidence>
<dbReference type="AlphaFoldDB" id="A0A0S4X3K1"/>
<dbReference type="EMBL" id="LN899820">
    <property type="protein sequence ID" value="CUV58581.1"/>
    <property type="molecule type" value="Genomic_DNA"/>
</dbReference>
<feature type="repeat" description="ANK" evidence="3">
    <location>
        <begin position="75"/>
        <end position="100"/>
    </location>
</feature>
<protein>
    <submittedName>
        <fullName evidence="4">Uncharacterized protein</fullName>
    </submittedName>
</protein>
<dbReference type="PANTHER" id="PTHR24171">
    <property type="entry name" value="ANKYRIN REPEAT DOMAIN-CONTAINING PROTEIN 39-RELATED"/>
    <property type="match status" value="1"/>
</dbReference>
<dbReference type="SUPFAM" id="SSF48403">
    <property type="entry name" value="Ankyrin repeat"/>
    <property type="match status" value="1"/>
</dbReference>
<keyword evidence="1" id="KW-0677">Repeat</keyword>
<dbReference type="PANTHER" id="PTHR24171:SF9">
    <property type="entry name" value="ANKYRIN REPEAT DOMAIN-CONTAINING PROTEIN 39"/>
    <property type="match status" value="1"/>
</dbReference>
<reference evidence="4" key="1">
    <citation type="submission" date="2015-10" db="EMBL/GenBank/DDBJ databases">
        <authorList>
            <person name="Gilbert D.G."/>
        </authorList>
    </citation>
    <scope>NUCLEOTIDE SEQUENCE</scope>
    <source>
        <strain evidence="4">Phyl III-seqv23</strain>
    </source>
</reference>
<feature type="repeat" description="ANK" evidence="3">
    <location>
        <begin position="42"/>
        <end position="74"/>
    </location>
</feature>
<dbReference type="PROSITE" id="PS50088">
    <property type="entry name" value="ANK_REPEAT"/>
    <property type="match status" value="2"/>
</dbReference>
<evidence type="ECO:0000256" key="3">
    <source>
        <dbReference type="PROSITE-ProRule" id="PRU00023"/>
    </source>
</evidence>
<evidence type="ECO:0000256" key="2">
    <source>
        <dbReference type="ARBA" id="ARBA00023043"/>
    </source>
</evidence>
<dbReference type="InterPro" id="IPR002110">
    <property type="entry name" value="Ankyrin_rpt"/>
</dbReference>
<sequence length="133" mass="14431">MQGVQEMKSTLTAADVLKRYTDEDFPEFSEVALEDVNKIRNFWNSPVHVACVRGNVLEVQALLDGGANVTAIVELGNTPLHEAVGQGHIEVVRLLLMPGAVPLKPNEFGETALDISVMKGHEDIANLLRQAAS</sequence>
<dbReference type="SMART" id="SM00248">
    <property type="entry name" value="ANK"/>
    <property type="match status" value="3"/>
</dbReference>
<dbReference type="InterPro" id="IPR036770">
    <property type="entry name" value="Ankyrin_rpt-contain_sf"/>
</dbReference>
<accession>A0A0S4X3K1</accession>
<organism evidence="4">
    <name type="scientific">Ralstonia solanacearum</name>
    <name type="common">Pseudomonas solanacearum</name>
    <dbReference type="NCBI Taxonomy" id="305"/>
    <lineage>
        <taxon>Bacteria</taxon>
        <taxon>Pseudomonadati</taxon>
        <taxon>Pseudomonadota</taxon>
        <taxon>Betaproteobacteria</taxon>
        <taxon>Burkholderiales</taxon>
        <taxon>Burkholderiaceae</taxon>
        <taxon>Ralstonia</taxon>
        <taxon>Ralstonia solanacearum species complex</taxon>
    </lineage>
</organism>
<name>A0A0S4X3K1_RALSL</name>
<proteinExistence type="predicted"/>
<dbReference type="PROSITE" id="PS50297">
    <property type="entry name" value="ANK_REP_REGION"/>
    <property type="match status" value="1"/>
</dbReference>